<dbReference type="PANTHER" id="PTHR47129:SF1">
    <property type="entry name" value="NMRA-LIKE DOMAIN-CONTAINING PROTEIN"/>
    <property type="match status" value="1"/>
</dbReference>
<evidence type="ECO:0000313" key="3">
    <source>
        <dbReference type="Proteomes" id="UP001500552"/>
    </source>
</evidence>
<gene>
    <name evidence="2" type="ORF">GCM10023188_31410</name>
</gene>
<protein>
    <submittedName>
        <fullName evidence="2">SDR family oxidoreductase</fullName>
    </submittedName>
</protein>
<dbReference type="InterPro" id="IPR052718">
    <property type="entry name" value="NmrA-type_oxidoreductase"/>
</dbReference>
<dbReference type="Pfam" id="PF13460">
    <property type="entry name" value="NAD_binding_10"/>
    <property type="match status" value="1"/>
</dbReference>
<proteinExistence type="predicted"/>
<dbReference type="RefSeq" id="WP_345160434.1">
    <property type="nucleotide sequence ID" value="NZ_BAABHC010000016.1"/>
</dbReference>
<dbReference type="Proteomes" id="UP001500552">
    <property type="component" value="Unassembled WGS sequence"/>
</dbReference>
<evidence type="ECO:0000313" key="2">
    <source>
        <dbReference type="EMBL" id="GAA4437335.1"/>
    </source>
</evidence>
<dbReference type="InterPro" id="IPR016040">
    <property type="entry name" value="NAD(P)-bd_dom"/>
</dbReference>
<evidence type="ECO:0000259" key="1">
    <source>
        <dbReference type="Pfam" id="PF13460"/>
    </source>
</evidence>
<keyword evidence="3" id="KW-1185">Reference proteome</keyword>
<comment type="caution">
    <text evidence="2">The sequence shown here is derived from an EMBL/GenBank/DDBJ whole genome shotgun (WGS) entry which is preliminary data.</text>
</comment>
<organism evidence="2 3">
    <name type="scientific">Pontibacter saemangeumensis</name>
    <dbReference type="NCBI Taxonomy" id="1084525"/>
    <lineage>
        <taxon>Bacteria</taxon>
        <taxon>Pseudomonadati</taxon>
        <taxon>Bacteroidota</taxon>
        <taxon>Cytophagia</taxon>
        <taxon>Cytophagales</taxon>
        <taxon>Hymenobacteraceae</taxon>
        <taxon>Pontibacter</taxon>
    </lineage>
</organism>
<dbReference type="PANTHER" id="PTHR47129">
    <property type="entry name" value="QUINONE OXIDOREDUCTASE 2"/>
    <property type="match status" value="1"/>
</dbReference>
<dbReference type="Gene3D" id="3.90.25.10">
    <property type="entry name" value="UDP-galactose 4-epimerase, domain 1"/>
    <property type="match status" value="1"/>
</dbReference>
<sequence length="287" mass="30364">MKIGITGATGQLGRLIVEKLKAKTGADNLVALVRSPEKASELGIEAREADYDSPETLEHALQGINTLLLISGSEVGKRAKQHQHVIDAAKKAGVKRIVYTSLLHADTSSLSLAEEHLATEKALKDSGIPHTLLRNGWYTENYTNSIPGALAGGAFIGSAGEGKISSATRADFADAAVAVLTSEGHDGKVYELAGDETYTLIELASEISRQSGRDIPYKNLPEADYAAALTSFGLPDGLAKAIAGWDVSVSRDDVYDDSRQLSKLIGRPTTPLKVAVSDALKNAQKAQ</sequence>
<dbReference type="Gene3D" id="3.40.50.720">
    <property type="entry name" value="NAD(P)-binding Rossmann-like Domain"/>
    <property type="match status" value="1"/>
</dbReference>
<dbReference type="EMBL" id="BAABHC010000016">
    <property type="protein sequence ID" value="GAA4437335.1"/>
    <property type="molecule type" value="Genomic_DNA"/>
</dbReference>
<reference evidence="3" key="1">
    <citation type="journal article" date="2019" name="Int. J. Syst. Evol. Microbiol.">
        <title>The Global Catalogue of Microorganisms (GCM) 10K type strain sequencing project: providing services to taxonomists for standard genome sequencing and annotation.</title>
        <authorList>
            <consortium name="The Broad Institute Genomics Platform"/>
            <consortium name="The Broad Institute Genome Sequencing Center for Infectious Disease"/>
            <person name="Wu L."/>
            <person name="Ma J."/>
        </authorList>
    </citation>
    <scope>NUCLEOTIDE SEQUENCE [LARGE SCALE GENOMIC DNA]</scope>
    <source>
        <strain evidence="3">JCM 17926</strain>
    </source>
</reference>
<dbReference type="CDD" id="cd05269">
    <property type="entry name" value="TMR_SDR_a"/>
    <property type="match status" value="1"/>
</dbReference>
<feature type="domain" description="NAD(P)-binding" evidence="1">
    <location>
        <begin position="7"/>
        <end position="182"/>
    </location>
</feature>
<name>A0ABP8LXE9_9BACT</name>
<dbReference type="InterPro" id="IPR036291">
    <property type="entry name" value="NAD(P)-bd_dom_sf"/>
</dbReference>
<dbReference type="SUPFAM" id="SSF51735">
    <property type="entry name" value="NAD(P)-binding Rossmann-fold domains"/>
    <property type="match status" value="1"/>
</dbReference>
<accession>A0ABP8LXE9</accession>